<evidence type="ECO:0008006" key="3">
    <source>
        <dbReference type="Google" id="ProtNLM"/>
    </source>
</evidence>
<protein>
    <recommendedName>
        <fullName evidence="3">Autotransporter domain-containing protein</fullName>
    </recommendedName>
</protein>
<dbReference type="AlphaFoldDB" id="A0A3D8INZ1"/>
<reference evidence="1 2" key="1">
    <citation type="submission" date="2018-04" db="EMBL/GenBank/DDBJ databases">
        <title>Novel Campyloabacter and Helicobacter Species and Strains.</title>
        <authorList>
            <person name="Mannion A.J."/>
            <person name="Shen Z."/>
            <person name="Fox J.G."/>
        </authorList>
    </citation>
    <scope>NUCLEOTIDE SEQUENCE [LARGE SCALE GENOMIC DNA]</scope>
    <source>
        <strain evidence="1 2">MIT 17-337</strain>
    </source>
</reference>
<accession>A0A3D8INZ1</accession>
<name>A0A3D8INZ1_9HELI</name>
<evidence type="ECO:0000313" key="1">
    <source>
        <dbReference type="EMBL" id="RDU66968.1"/>
    </source>
</evidence>
<keyword evidence="2" id="KW-1185">Reference proteome</keyword>
<gene>
    <name evidence="1" type="ORF">CQA53_01505</name>
</gene>
<organism evidence="1 2">
    <name type="scientific">Helicobacter didelphidarum</name>
    <dbReference type="NCBI Taxonomy" id="2040648"/>
    <lineage>
        <taxon>Bacteria</taxon>
        <taxon>Pseudomonadati</taxon>
        <taxon>Campylobacterota</taxon>
        <taxon>Epsilonproteobacteria</taxon>
        <taxon>Campylobacterales</taxon>
        <taxon>Helicobacteraceae</taxon>
        <taxon>Helicobacter</taxon>
    </lineage>
</organism>
<sequence>MKSNVSYKLINGTMMTYFSFSFIMGADIIVPLHDEAFDVDSIESPILQRIDKALNNLKQNTNNKERAKSGFSLHYLNSFLSHSNFNILLHGASIEYNRILQNAKTIDTIFTYQINFADVTMRKNSGAIDKGASIGTFVHFDILFGQTLKGYHTIGIDIGYGAGIPRKKNSEFNEHSLLLNFEYGYSWKRSLKYGEFSFMPYIGVESYVFFPVVNRIDSYIDGGMNAIIGVKNIWDIPWIECGLLLGALSDLNVSGSSVGILGNSTIVYDKGGMSNGIFAEINIGILQYKNFHILAKTNISYMLSYYEVNVQSDISILYRF</sequence>
<dbReference type="RefSeq" id="WP_115542263.1">
    <property type="nucleotide sequence ID" value="NZ_NXLQ01000002.1"/>
</dbReference>
<proteinExistence type="predicted"/>
<comment type="caution">
    <text evidence="1">The sequence shown here is derived from an EMBL/GenBank/DDBJ whole genome shotgun (WGS) entry which is preliminary data.</text>
</comment>
<evidence type="ECO:0000313" key="2">
    <source>
        <dbReference type="Proteomes" id="UP000256379"/>
    </source>
</evidence>
<dbReference type="EMBL" id="NXLQ01000002">
    <property type="protein sequence ID" value="RDU66968.1"/>
    <property type="molecule type" value="Genomic_DNA"/>
</dbReference>
<dbReference type="Proteomes" id="UP000256379">
    <property type="component" value="Unassembled WGS sequence"/>
</dbReference>
<dbReference type="OrthoDB" id="5322504at2"/>